<comment type="caution">
    <text evidence="1">The sequence shown here is derived from an EMBL/GenBank/DDBJ whole genome shotgun (WGS) entry which is preliminary data.</text>
</comment>
<dbReference type="EMBL" id="QRGA01000005">
    <property type="protein sequence ID" value="RDU99221.1"/>
    <property type="molecule type" value="Genomic_DNA"/>
</dbReference>
<name>A0A3D8K3P5_9BURK</name>
<organism evidence="1 2">
    <name type="scientific">Trinickia dinghuensis</name>
    <dbReference type="NCBI Taxonomy" id="2291023"/>
    <lineage>
        <taxon>Bacteria</taxon>
        <taxon>Pseudomonadati</taxon>
        <taxon>Pseudomonadota</taxon>
        <taxon>Betaproteobacteria</taxon>
        <taxon>Burkholderiales</taxon>
        <taxon>Burkholderiaceae</taxon>
        <taxon>Trinickia</taxon>
    </lineage>
</organism>
<sequence length="194" mass="21308">MSAPHVSFREFAKLANCDEKQVRRAVTAGKLTPDGDNKLDPALVDSGWRRTIRSSKAVADTPQVSAKSVRTERVVSEDDTPTEAAAKIVIAMGAEHDLKEALRIKENFNALLKQLEYGQKAGSLIELAIARTVLFDAARAARDSWMNWPMRVGPKIAADLGLEADRVTQVLIEHVHSQIADLGEPDAHFEDRQG</sequence>
<proteinExistence type="predicted"/>
<gene>
    <name evidence="1" type="ORF">DWV00_08840</name>
</gene>
<evidence type="ECO:0000313" key="1">
    <source>
        <dbReference type="EMBL" id="RDU99221.1"/>
    </source>
</evidence>
<accession>A0A3D8K3P5</accession>
<dbReference type="AlphaFoldDB" id="A0A3D8K3P5"/>
<evidence type="ECO:0000313" key="2">
    <source>
        <dbReference type="Proteomes" id="UP000256838"/>
    </source>
</evidence>
<dbReference type="RefSeq" id="WP_115533195.1">
    <property type="nucleotide sequence ID" value="NZ_QRGA01000005.1"/>
</dbReference>
<protein>
    <recommendedName>
        <fullName evidence="3">Elements of external origin</fullName>
    </recommendedName>
</protein>
<dbReference type="OrthoDB" id="6050435at2"/>
<keyword evidence="2" id="KW-1185">Reference proteome</keyword>
<dbReference type="Proteomes" id="UP000256838">
    <property type="component" value="Unassembled WGS sequence"/>
</dbReference>
<evidence type="ECO:0008006" key="3">
    <source>
        <dbReference type="Google" id="ProtNLM"/>
    </source>
</evidence>
<reference evidence="1 2" key="1">
    <citation type="submission" date="2018-08" db="EMBL/GenBank/DDBJ databases">
        <title>Paraburkholderia sp. DHOM06 isolated from forest soil.</title>
        <authorList>
            <person name="Gao Z.-H."/>
            <person name="Qiu L.-H."/>
        </authorList>
    </citation>
    <scope>NUCLEOTIDE SEQUENCE [LARGE SCALE GENOMIC DNA]</scope>
    <source>
        <strain evidence="1 2">DHOM06</strain>
    </source>
</reference>